<dbReference type="InterPro" id="IPR029044">
    <property type="entry name" value="Nucleotide-diphossugar_trans"/>
</dbReference>
<dbReference type="RefSeq" id="WP_095618818.1">
    <property type="nucleotide sequence ID" value="NZ_NSKD01000019.1"/>
</dbReference>
<accession>A0A2A2ESB0</accession>
<protein>
    <recommendedName>
        <fullName evidence="1">Glycosyltransferase 2-like domain-containing protein</fullName>
    </recommendedName>
</protein>
<dbReference type="SUPFAM" id="SSF53448">
    <property type="entry name" value="Nucleotide-diphospho-sugar transferases"/>
    <property type="match status" value="1"/>
</dbReference>
<evidence type="ECO:0000259" key="1">
    <source>
        <dbReference type="Pfam" id="PF00535"/>
    </source>
</evidence>
<dbReference type="PANTHER" id="PTHR22916">
    <property type="entry name" value="GLYCOSYLTRANSFERASE"/>
    <property type="match status" value="1"/>
</dbReference>
<evidence type="ECO:0000313" key="3">
    <source>
        <dbReference type="Proteomes" id="UP000218896"/>
    </source>
</evidence>
<dbReference type="GO" id="GO:0016758">
    <property type="term" value="F:hexosyltransferase activity"/>
    <property type="evidence" value="ECO:0007669"/>
    <property type="project" value="UniProtKB-ARBA"/>
</dbReference>
<dbReference type="CDD" id="cd00761">
    <property type="entry name" value="Glyco_tranf_GTA_type"/>
    <property type="match status" value="1"/>
</dbReference>
<dbReference type="Pfam" id="PF00535">
    <property type="entry name" value="Glycos_transf_2"/>
    <property type="match status" value="1"/>
</dbReference>
<dbReference type="PANTHER" id="PTHR22916:SF3">
    <property type="entry name" value="UDP-GLCNAC:BETAGAL BETA-1,3-N-ACETYLGLUCOSAMINYLTRANSFERASE-LIKE PROTEIN 1"/>
    <property type="match status" value="1"/>
</dbReference>
<dbReference type="AlphaFoldDB" id="A0A2A2ESB0"/>
<dbReference type="EMBL" id="NSKD01000019">
    <property type="protein sequence ID" value="PAU75364.1"/>
    <property type="molecule type" value="Genomic_DNA"/>
</dbReference>
<sequence length="358" mass="41762">MSEMFRSAPNENQIMSHWDQPCDCAVISIWCPTYNHDNYIEKTICGFLHQKTQYPFEIVIHNDASNDDTDKIIKKYKKLYPNIIKYIKSRENQFQKGIKPTRLASKYCSGEYIAFCDGDDYWTSDLKIQLQAAALKRYETKDICLHPAFLMRGNSLSKIRNNYSNHETILTLDFIIRYGGGVMPTSSIMIKSKIIYSLPNWFDSASEGDTFFQILGSTNGAIYLPWPMSIYRCNTTSSMSNALKRASKEKLSQKLKGQEFCLDCLDRDLQYQLHDAITELKAKTRMQYAQFYLESLDNKSFRGLIGDSWSLKKSVSKRQRLLHFLRHMPWMIRILIKGNALRWKILNLKDLCHLKKNN</sequence>
<evidence type="ECO:0000313" key="2">
    <source>
        <dbReference type="EMBL" id="PAU75364.1"/>
    </source>
</evidence>
<comment type="caution">
    <text evidence="2">The sequence shown here is derived from an EMBL/GenBank/DDBJ whole genome shotgun (WGS) entry which is preliminary data.</text>
</comment>
<proteinExistence type="predicted"/>
<dbReference type="Gene3D" id="3.90.550.10">
    <property type="entry name" value="Spore Coat Polysaccharide Biosynthesis Protein SpsA, Chain A"/>
    <property type="match status" value="1"/>
</dbReference>
<keyword evidence="3" id="KW-1185">Reference proteome</keyword>
<dbReference type="InterPro" id="IPR001173">
    <property type="entry name" value="Glyco_trans_2-like"/>
</dbReference>
<gene>
    <name evidence="2" type="ORF">CK501_16565</name>
</gene>
<organism evidence="2 3">
    <name type="scientific">Halovibrio salipaludis</name>
    <dbReference type="NCBI Taxonomy" id="2032626"/>
    <lineage>
        <taxon>Bacteria</taxon>
        <taxon>Pseudomonadati</taxon>
        <taxon>Pseudomonadota</taxon>
        <taxon>Gammaproteobacteria</taxon>
        <taxon>Oceanospirillales</taxon>
        <taxon>Halomonadaceae</taxon>
        <taxon>Halovibrio</taxon>
    </lineage>
</organism>
<name>A0A2A2ESB0_9GAMM</name>
<dbReference type="Proteomes" id="UP000218896">
    <property type="component" value="Unassembled WGS sequence"/>
</dbReference>
<feature type="domain" description="Glycosyltransferase 2-like" evidence="1">
    <location>
        <begin position="28"/>
        <end position="147"/>
    </location>
</feature>
<reference evidence="2 3" key="1">
    <citation type="submission" date="2017-08" db="EMBL/GenBank/DDBJ databases">
        <title>Halovibrio sewagensis sp. nov., isolated from wastewater of high salinity.</title>
        <authorList>
            <person name="Dong X."/>
            <person name="Zhang G."/>
        </authorList>
    </citation>
    <scope>NUCLEOTIDE SEQUENCE [LARGE SCALE GENOMIC DNA]</scope>
    <source>
        <strain evidence="2 3">YL5-2</strain>
    </source>
</reference>